<organism evidence="2 3">
    <name type="scientific">Amycolatopsis magusensis</name>
    <dbReference type="NCBI Taxonomy" id="882444"/>
    <lineage>
        <taxon>Bacteria</taxon>
        <taxon>Bacillati</taxon>
        <taxon>Actinomycetota</taxon>
        <taxon>Actinomycetes</taxon>
        <taxon>Pseudonocardiales</taxon>
        <taxon>Pseudonocardiaceae</taxon>
        <taxon>Amycolatopsis</taxon>
    </lineage>
</organism>
<sequence>MSDQHQLLARVRKLLAKAEDPAVTEAEAEAYNTKAAELIARYGIDRAVLAAAGRHTDTITSVKIPMHNPYSKDKAQLLSCVADPLRCRVVLLCRGQTVQAVTVFGFRSDLDRVELLYTSLLLQATTQLARVRPGWAGQGQTVAAYRRTWLAGFSSAVRLRLKAAESRAVAEHDEPGGASAELIVLDRKKLVNDAYDAQYGRLRKASPRHLSGTGYTDGHFAGRRANLGTTHLKGGGIALPARTAS</sequence>
<evidence type="ECO:0000259" key="1">
    <source>
        <dbReference type="Pfam" id="PF10979"/>
    </source>
</evidence>
<evidence type="ECO:0000313" key="3">
    <source>
        <dbReference type="Proteomes" id="UP000741013"/>
    </source>
</evidence>
<proteinExistence type="predicted"/>
<keyword evidence="3" id="KW-1185">Reference proteome</keyword>
<gene>
    <name evidence="2" type="ORF">JOM49_000469</name>
</gene>
<feature type="domain" description="DUF2786" evidence="1">
    <location>
        <begin position="7"/>
        <end position="46"/>
    </location>
</feature>
<accession>A0ABS4PJA9</accession>
<name>A0ABS4PJA9_9PSEU</name>
<dbReference type="EMBL" id="JAGGMS010000001">
    <property type="protein sequence ID" value="MBP2178943.1"/>
    <property type="molecule type" value="Genomic_DNA"/>
</dbReference>
<reference evidence="2 3" key="1">
    <citation type="submission" date="2021-03" db="EMBL/GenBank/DDBJ databases">
        <title>Sequencing the genomes of 1000 actinobacteria strains.</title>
        <authorList>
            <person name="Klenk H.-P."/>
        </authorList>
    </citation>
    <scope>NUCLEOTIDE SEQUENCE [LARGE SCALE GENOMIC DNA]</scope>
    <source>
        <strain evidence="2 3">DSM 45510</strain>
    </source>
</reference>
<dbReference type="RefSeq" id="WP_282768274.1">
    <property type="nucleotide sequence ID" value="NZ_JAGGMS010000001.1"/>
</dbReference>
<comment type="caution">
    <text evidence="2">The sequence shown here is derived from an EMBL/GenBank/DDBJ whole genome shotgun (WGS) entry which is preliminary data.</text>
</comment>
<evidence type="ECO:0000313" key="2">
    <source>
        <dbReference type="EMBL" id="MBP2178943.1"/>
    </source>
</evidence>
<dbReference type="InterPro" id="IPR024498">
    <property type="entry name" value="DUF2786"/>
</dbReference>
<dbReference type="Pfam" id="PF10979">
    <property type="entry name" value="DUF2786"/>
    <property type="match status" value="1"/>
</dbReference>
<protein>
    <recommendedName>
        <fullName evidence="1">DUF2786 domain-containing protein</fullName>
    </recommendedName>
</protein>
<dbReference type="Proteomes" id="UP000741013">
    <property type="component" value="Unassembled WGS sequence"/>
</dbReference>